<dbReference type="Proteomes" id="UP000049855">
    <property type="component" value="Unassembled WGS sequence"/>
</dbReference>
<gene>
    <name evidence="1" type="ORF">SpAn4DRAFT_4165</name>
</gene>
<dbReference type="SUPFAM" id="SSF53756">
    <property type="entry name" value="UDP-Glycosyltransferase/glycogen phosphorylase"/>
    <property type="match status" value="1"/>
</dbReference>
<organism evidence="1 2">
    <name type="scientific">Sporomusa ovata</name>
    <dbReference type="NCBI Taxonomy" id="2378"/>
    <lineage>
        <taxon>Bacteria</taxon>
        <taxon>Bacillati</taxon>
        <taxon>Bacillota</taxon>
        <taxon>Negativicutes</taxon>
        <taxon>Selenomonadales</taxon>
        <taxon>Sporomusaceae</taxon>
        <taxon>Sporomusa</taxon>
    </lineage>
</organism>
<dbReference type="InterPro" id="IPR002201">
    <property type="entry name" value="Glyco_trans_9"/>
</dbReference>
<protein>
    <submittedName>
        <fullName evidence="1">FOG: TPR repeat</fullName>
    </submittedName>
</protein>
<accession>A0A0U1L529</accession>
<dbReference type="EMBL" id="CTRP01000015">
    <property type="protein sequence ID" value="CQR74808.1"/>
    <property type="molecule type" value="Genomic_DNA"/>
</dbReference>
<reference evidence="2" key="1">
    <citation type="submission" date="2015-03" db="EMBL/GenBank/DDBJ databases">
        <authorList>
            <person name="Nijsse Bart"/>
        </authorList>
    </citation>
    <scope>NUCLEOTIDE SEQUENCE [LARGE SCALE GENOMIC DNA]</scope>
</reference>
<name>A0A0U1L529_9FIRM</name>
<dbReference type="Gene3D" id="3.40.50.2000">
    <property type="entry name" value="Glycogen Phosphorylase B"/>
    <property type="match status" value="1"/>
</dbReference>
<evidence type="ECO:0000313" key="1">
    <source>
        <dbReference type="EMBL" id="CQR74808.1"/>
    </source>
</evidence>
<dbReference type="RefSeq" id="WP_021166634.1">
    <property type="nucleotide sequence ID" value="NZ_CTRP01000015.1"/>
</dbReference>
<sequence length="178" mass="19326">MYLTVEQRRIDTWHNKINCPGSHLRVGLAWGGNPENVPGQSHTCGLNAMVPLARIPGVTFYSLKKDATVSAANTPPPGMRLVDLTAEIADFADTAALIMNLDLVIAVDTAVAHLAGVLGKPVWTLLTAAGEWRWLLARNDTPWYPTMRLFRQTTPGDWSGVVAAVEQELRALLSATAK</sequence>
<dbReference type="Pfam" id="PF01075">
    <property type="entry name" value="Glyco_transf_9"/>
    <property type="match status" value="1"/>
</dbReference>
<dbReference type="GO" id="GO:0016757">
    <property type="term" value="F:glycosyltransferase activity"/>
    <property type="evidence" value="ECO:0007669"/>
    <property type="project" value="InterPro"/>
</dbReference>
<proteinExistence type="predicted"/>
<dbReference type="AlphaFoldDB" id="A0A0U1L529"/>
<evidence type="ECO:0000313" key="2">
    <source>
        <dbReference type="Proteomes" id="UP000049855"/>
    </source>
</evidence>
<keyword evidence="2" id="KW-1185">Reference proteome</keyword>